<feature type="transmembrane region" description="Helical" evidence="3">
    <location>
        <begin position="158"/>
        <end position="180"/>
    </location>
</feature>
<reference evidence="4 5" key="1">
    <citation type="submission" date="2015-11" db="EMBL/GenBank/DDBJ databases">
        <title>Genomic analysis of 38 Legionella species identifies large and diverse effector repertoires.</title>
        <authorList>
            <person name="Burstein D."/>
            <person name="Amaro F."/>
            <person name="Zusman T."/>
            <person name="Lifshitz Z."/>
            <person name="Cohen O."/>
            <person name="Gilbert J.A."/>
            <person name="Pupko T."/>
            <person name="Shuman H.A."/>
            <person name="Segal G."/>
        </authorList>
    </citation>
    <scope>NUCLEOTIDE SEQUENCE [LARGE SCALE GENOMIC DNA]</scope>
    <source>
        <strain evidence="4 5">PX-1-G2-E2</strain>
    </source>
</reference>
<dbReference type="Proteomes" id="UP000054908">
    <property type="component" value="Unassembled WGS sequence"/>
</dbReference>
<comment type="caution">
    <text evidence="4">The sequence shown here is derived from an EMBL/GenBank/DDBJ whole genome shotgun (WGS) entry which is preliminary data.</text>
</comment>
<dbReference type="STRING" id="466.Lmac_0130"/>
<feature type="region of interest" description="Disordered" evidence="2">
    <location>
        <begin position="393"/>
        <end position="412"/>
    </location>
</feature>
<dbReference type="RefSeq" id="WP_058450971.1">
    <property type="nucleotide sequence ID" value="NZ_CAAAIB010000001.1"/>
</dbReference>
<keyword evidence="5" id="KW-1185">Reference proteome</keyword>
<evidence type="ECO:0000256" key="3">
    <source>
        <dbReference type="SAM" id="Phobius"/>
    </source>
</evidence>
<proteinExistence type="predicted"/>
<organism evidence="4 5">
    <name type="scientific">Legionella maceachernii</name>
    <dbReference type="NCBI Taxonomy" id="466"/>
    <lineage>
        <taxon>Bacteria</taxon>
        <taxon>Pseudomonadati</taxon>
        <taxon>Pseudomonadota</taxon>
        <taxon>Gammaproteobacteria</taxon>
        <taxon>Legionellales</taxon>
        <taxon>Legionellaceae</taxon>
        <taxon>Legionella</taxon>
    </lineage>
</organism>
<dbReference type="EMBL" id="LNYL01000004">
    <property type="protein sequence ID" value="KTD31546.1"/>
    <property type="molecule type" value="Genomic_DNA"/>
</dbReference>
<feature type="coiled-coil region" evidence="1">
    <location>
        <begin position="182"/>
        <end position="253"/>
    </location>
</feature>
<evidence type="ECO:0000313" key="4">
    <source>
        <dbReference type="EMBL" id="KTD31546.1"/>
    </source>
</evidence>
<evidence type="ECO:0000256" key="1">
    <source>
        <dbReference type="SAM" id="Coils"/>
    </source>
</evidence>
<protein>
    <submittedName>
        <fullName evidence="4">Coiled-coil protein</fullName>
    </submittedName>
</protein>
<gene>
    <name evidence="4" type="ORF">Lmac_0130</name>
</gene>
<name>A0A0W0WGS9_9GAMM</name>
<keyword evidence="3" id="KW-0472">Membrane</keyword>
<dbReference type="PATRIC" id="fig|466.6.peg.138"/>
<keyword evidence="3" id="KW-1133">Transmembrane helix</keyword>
<keyword evidence="1" id="KW-0175">Coiled coil</keyword>
<sequence>MGDGRLQPDEATINEAIASEPTEAALLVARKQVLEMQQPVSFTPKPMLPDALTLALLEKIPFLANFLRSVDATGVSLSKLAYIQGNEVAGTVNSGFRIAGAVIAFIDFIRIPAMYLAAWLLDQPLSINLSQKAKWLYSAVILSLSLAGLLAPTTIAPFIALAAASLAFMVSVFTLSKLFYDRHQTKQLLKQIKQEIEKTEFELQQMISRAKELGELLNTPDKKKNYLAYIEQVNQLQEDMDEKKETLQELYDNQLEAAQLLEGLGWHGVLDKTVGLGLATTALIGLTLSLFFPVIGLAIFGASAAGGCLYILARMACIAIPMIRDKWKSAQPNETPPQEVLETKSNLYQNEKAFLLQGASQVSLEPSLTIDPMGEALGKKVAGSTGLRLFDPNRNSKPQNVELPENNSECVL</sequence>
<dbReference type="AlphaFoldDB" id="A0A0W0WGS9"/>
<evidence type="ECO:0000313" key="5">
    <source>
        <dbReference type="Proteomes" id="UP000054908"/>
    </source>
</evidence>
<accession>A0A0W0WGS9</accession>
<feature type="transmembrane region" description="Helical" evidence="3">
    <location>
        <begin position="133"/>
        <end position="152"/>
    </location>
</feature>
<feature type="transmembrane region" description="Helical" evidence="3">
    <location>
        <begin position="274"/>
        <end position="292"/>
    </location>
</feature>
<dbReference type="OrthoDB" id="5653214at2"/>
<feature type="transmembrane region" description="Helical" evidence="3">
    <location>
        <begin position="298"/>
        <end position="323"/>
    </location>
</feature>
<feature type="transmembrane region" description="Helical" evidence="3">
    <location>
        <begin position="98"/>
        <end position="121"/>
    </location>
</feature>
<evidence type="ECO:0000256" key="2">
    <source>
        <dbReference type="SAM" id="MobiDB-lite"/>
    </source>
</evidence>
<keyword evidence="3" id="KW-0812">Transmembrane</keyword>